<dbReference type="PANTHER" id="PTHR12126:SF11">
    <property type="entry name" value="NADH DEHYDROGENASE [UBIQUINONE] 1 ALPHA SUBCOMPLEX SUBUNIT 9, MITOCHONDRIAL"/>
    <property type="match status" value="1"/>
</dbReference>
<comment type="caution">
    <text evidence="2">The sequence shown here is derived from an EMBL/GenBank/DDBJ whole genome shotgun (WGS) entry which is preliminary data.</text>
</comment>
<evidence type="ECO:0000259" key="1">
    <source>
        <dbReference type="Pfam" id="PF13460"/>
    </source>
</evidence>
<dbReference type="RefSeq" id="WP_030200127.1">
    <property type="nucleotide sequence ID" value="NZ_BMNZ01000006.1"/>
</dbReference>
<dbReference type="InterPro" id="IPR036291">
    <property type="entry name" value="NAD(P)-bd_dom_sf"/>
</dbReference>
<organism evidence="2 3">
    <name type="scientific">Terrabacter tumescens</name>
    <dbReference type="NCBI Taxonomy" id="60443"/>
    <lineage>
        <taxon>Bacteria</taxon>
        <taxon>Bacillati</taxon>
        <taxon>Actinomycetota</taxon>
        <taxon>Actinomycetes</taxon>
        <taxon>Micrococcales</taxon>
        <taxon>Intrasporangiaceae</taxon>
        <taxon>Terrabacter</taxon>
    </lineage>
</organism>
<gene>
    <name evidence="2" type="ORF">GCM10009721_32080</name>
</gene>
<sequence length="284" mass="29977">MIAVIGGTGRLGRLVTAHLVEAGEQVRVVARSAPATRVPGAHFVAADLRRPSTLAPALDGADLVVAAAHGMDPVAGESPGEVDRDGNIALIDAARVRGADVVLVSVVGASADHPIELHRMKWAAEEHLRASGVDWTIVRASAFAEMWVETLEQSAHDGKGPQVFGHGENPLNFVSVQDVAAAVARAATDRTLRGKVVEVGGEDLTFNELARLVCPGRAPRHVPRLALRVMGQVARPVRPSLARLARTGLGMDRADLRFDASAGHAAYPWLPRTSVREVAHHAAS</sequence>
<keyword evidence="3" id="KW-1185">Reference proteome</keyword>
<dbReference type="EMBL" id="BMNZ01000006">
    <property type="protein sequence ID" value="GGN02433.1"/>
    <property type="molecule type" value="Genomic_DNA"/>
</dbReference>
<reference evidence="3" key="1">
    <citation type="journal article" date="2019" name="Int. J. Syst. Evol. Microbiol.">
        <title>The Global Catalogue of Microorganisms (GCM) 10K type strain sequencing project: providing services to taxonomists for standard genome sequencing and annotation.</title>
        <authorList>
            <consortium name="The Broad Institute Genomics Platform"/>
            <consortium name="The Broad Institute Genome Sequencing Center for Infectious Disease"/>
            <person name="Wu L."/>
            <person name="Ma J."/>
        </authorList>
    </citation>
    <scope>NUCLEOTIDE SEQUENCE [LARGE SCALE GENOMIC DNA]</scope>
    <source>
        <strain evidence="3">JCM 1365</strain>
    </source>
</reference>
<dbReference type="InterPro" id="IPR051207">
    <property type="entry name" value="ComplexI_NDUFA9_subunit"/>
</dbReference>
<dbReference type="PANTHER" id="PTHR12126">
    <property type="entry name" value="NADH-UBIQUINONE OXIDOREDUCTASE 39 KDA SUBUNIT-RELATED"/>
    <property type="match status" value="1"/>
</dbReference>
<dbReference type="Proteomes" id="UP000623461">
    <property type="component" value="Unassembled WGS sequence"/>
</dbReference>
<name>A0ABQ2I7T5_9MICO</name>
<accession>A0ABQ2I7T5</accession>
<dbReference type="Gene3D" id="3.40.50.720">
    <property type="entry name" value="NAD(P)-binding Rossmann-like Domain"/>
    <property type="match status" value="1"/>
</dbReference>
<feature type="domain" description="NAD(P)-binding" evidence="1">
    <location>
        <begin position="6"/>
        <end position="189"/>
    </location>
</feature>
<proteinExistence type="predicted"/>
<evidence type="ECO:0000313" key="2">
    <source>
        <dbReference type="EMBL" id="GGN02433.1"/>
    </source>
</evidence>
<dbReference type="SUPFAM" id="SSF51735">
    <property type="entry name" value="NAD(P)-binding Rossmann-fold domains"/>
    <property type="match status" value="1"/>
</dbReference>
<evidence type="ECO:0000313" key="3">
    <source>
        <dbReference type="Proteomes" id="UP000623461"/>
    </source>
</evidence>
<protein>
    <recommendedName>
        <fullName evidence="1">NAD(P)-binding domain-containing protein</fullName>
    </recommendedName>
</protein>
<dbReference type="Pfam" id="PF13460">
    <property type="entry name" value="NAD_binding_10"/>
    <property type="match status" value="1"/>
</dbReference>
<dbReference type="InterPro" id="IPR016040">
    <property type="entry name" value="NAD(P)-bd_dom"/>
</dbReference>